<dbReference type="InterPro" id="IPR036388">
    <property type="entry name" value="WH-like_DNA-bd_sf"/>
</dbReference>
<dbReference type="EMBL" id="AP027732">
    <property type="protein sequence ID" value="BDZ52045.1"/>
    <property type="molecule type" value="Genomic_DNA"/>
</dbReference>
<evidence type="ECO:0000313" key="3">
    <source>
        <dbReference type="Proteomes" id="UP001321486"/>
    </source>
</evidence>
<dbReference type="Proteomes" id="UP001321486">
    <property type="component" value="Chromosome"/>
</dbReference>
<dbReference type="Pfam" id="PF03551">
    <property type="entry name" value="PadR"/>
    <property type="match status" value="1"/>
</dbReference>
<evidence type="ECO:0000313" key="2">
    <source>
        <dbReference type="EMBL" id="BDZ52045.1"/>
    </source>
</evidence>
<dbReference type="InterPro" id="IPR036390">
    <property type="entry name" value="WH_DNA-bd_sf"/>
</dbReference>
<name>A0ABM8GU90_9MICO</name>
<dbReference type="RefSeq" id="WP_286344687.1">
    <property type="nucleotide sequence ID" value="NZ_AP027732.1"/>
</dbReference>
<sequence>MTADVATQLRKGVVEYCVLGLLAREPMYGWQLSERLVSAGMIASIGTLYPILSRLRGQGLATAYDEASAAGPVRKYYRLTAAGTAQLDAFRRQWGPFTATVQQLVGEDES</sequence>
<evidence type="ECO:0000259" key="1">
    <source>
        <dbReference type="Pfam" id="PF03551"/>
    </source>
</evidence>
<dbReference type="SUPFAM" id="SSF46785">
    <property type="entry name" value="Winged helix' DNA-binding domain"/>
    <property type="match status" value="1"/>
</dbReference>
<keyword evidence="3" id="KW-1185">Reference proteome</keyword>
<dbReference type="Gene3D" id="1.10.10.10">
    <property type="entry name" value="Winged helix-like DNA-binding domain superfamily/Winged helix DNA-binding domain"/>
    <property type="match status" value="1"/>
</dbReference>
<protein>
    <submittedName>
        <fullName evidence="2">PadR family transcriptional regulator</fullName>
    </submittedName>
</protein>
<dbReference type="PANTHER" id="PTHR33169:SF14">
    <property type="entry name" value="TRANSCRIPTIONAL REGULATOR RV3488"/>
    <property type="match status" value="1"/>
</dbReference>
<proteinExistence type="predicted"/>
<accession>A0ABM8GU90</accession>
<dbReference type="PANTHER" id="PTHR33169">
    <property type="entry name" value="PADR-FAMILY TRANSCRIPTIONAL REGULATOR"/>
    <property type="match status" value="1"/>
</dbReference>
<feature type="domain" description="Transcription regulator PadR N-terminal" evidence="1">
    <location>
        <begin position="18"/>
        <end position="88"/>
    </location>
</feature>
<dbReference type="InterPro" id="IPR005149">
    <property type="entry name" value="Tscrpt_reg_PadR_N"/>
</dbReference>
<organism evidence="2 3">
    <name type="scientific">Frondihabitans sucicola</name>
    <dbReference type="NCBI Taxonomy" id="1268041"/>
    <lineage>
        <taxon>Bacteria</taxon>
        <taxon>Bacillati</taxon>
        <taxon>Actinomycetota</taxon>
        <taxon>Actinomycetes</taxon>
        <taxon>Micrococcales</taxon>
        <taxon>Microbacteriaceae</taxon>
        <taxon>Frondihabitans</taxon>
    </lineage>
</organism>
<dbReference type="InterPro" id="IPR052509">
    <property type="entry name" value="Metal_resp_DNA-bind_regulator"/>
</dbReference>
<gene>
    <name evidence="2" type="ORF">GCM10025867_42860</name>
</gene>
<reference evidence="3" key="1">
    <citation type="journal article" date="2019" name="Int. J. Syst. Evol. Microbiol.">
        <title>The Global Catalogue of Microorganisms (GCM) 10K type strain sequencing project: providing services to taxonomists for standard genome sequencing and annotation.</title>
        <authorList>
            <consortium name="The Broad Institute Genomics Platform"/>
            <consortium name="The Broad Institute Genome Sequencing Center for Infectious Disease"/>
            <person name="Wu L."/>
            <person name="Ma J."/>
        </authorList>
    </citation>
    <scope>NUCLEOTIDE SEQUENCE [LARGE SCALE GENOMIC DNA]</scope>
    <source>
        <strain evidence="3">NBRC 108728</strain>
    </source>
</reference>